<dbReference type="EMBL" id="KV429074">
    <property type="protein sequence ID" value="KZT67592.1"/>
    <property type="molecule type" value="Genomic_DNA"/>
</dbReference>
<dbReference type="AlphaFoldDB" id="A0A165P022"/>
<comment type="subcellular location">
    <subcellularLocation>
        <location evidence="1">Membrane</location>
        <topology evidence="1">Multi-pass membrane protein</topology>
    </subcellularLocation>
</comment>
<keyword evidence="3" id="KW-0472">Membrane</keyword>
<evidence type="ECO:0000259" key="4">
    <source>
        <dbReference type="PROSITE" id="PS50850"/>
    </source>
</evidence>
<dbReference type="STRING" id="1314783.A0A165P022"/>
<organism evidence="5 6">
    <name type="scientific">Daedalea quercina L-15889</name>
    <dbReference type="NCBI Taxonomy" id="1314783"/>
    <lineage>
        <taxon>Eukaryota</taxon>
        <taxon>Fungi</taxon>
        <taxon>Dikarya</taxon>
        <taxon>Basidiomycota</taxon>
        <taxon>Agaricomycotina</taxon>
        <taxon>Agaricomycetes</taxon>
        <taxon>Polyporales</taxon>
        <taxon>Fomitopsis</taxon>
    </lineage>
</organism>
<evidence type="ECO:0000256" key="2">
    <source>
        <dbReference type="ARBA" id="ARBA00006727"/>
    </source>
</evidence>
<feature type="transmembrane region" description="Helical" evidence="3">
    <location>
        <begin position="360"/>
        <end position="386"/>
    </location>
</feature>
<keyword evidence="3" id="KW-1133">Transmembrane helix</keyword>
<dbReference type="PROSITE" id="PS50850">
    <property type="entry name" value="MFS"/>
    <property type="match status" value="1"/>
</dbReference>
<feature type="domain" description="Major facilitator superfamily (MFS) profile" evidence="4">
    <location>
        <begin position="255"/>
        <end position="460"/>
    </location>
</feature>
<feature type="transmembrane region" description="Helical" evidence="3">
    <location>
        <begin position="149"/>
        <end position="172"/>
    </location>
</feature>
<dbReference type="InterPro" id="IPR011701">
    <property type="entry name" value="MFS"/>
</dbReference>
<dbReference type="Gene3D" id="1.20.1250.20">
    <property type="entry name" value="MFS general substrate transporter like domains"/>
    <property type="match status" value="1"/>
</dbReference>
<feature type="transmembrane region" description="Helical" evidence="3">
    <location>
        <begin position="299"/>
        <end position="322"/>
    </location>
</feature>
<feature type="transmembrane region" description="Helical" evidence="3">
    <location>
        <begin position="217"/>
        <end position="237"/>
    </location>
</feature>
<dbReference type="PANTHER" id="PTHR11360:SF234">
    <property type="entry name" value="MFS-TYPE TRANSPORTER DBAD-RELATED"/>
    <property type="match status" value="1"/>
</dbReference>
<feature type="transmembrane region" description="Helical" evidence="3">
    <location>
        <begin position="57"/>
        <end position="76"/>
    </location>
</feature>
<keyword evidence="6" id="KW-1185">Reference proteome</keyword>
<accession>A0A165P022</accession>
<feature type="transmembrane region" description="Helical" evidence="3">
    <location>
        <begin position="398"/>
        <end position="418"/>
    </location>
</feature>
<dbReference type="InterPro" id="IPR020846">
    <property type="entry name" value="MFS_dom"/>
</dbReference>
<feature type="transmembrane region" description="Helical" evidence="3">
    <location>
        <begin position="334"/>
        <end position="354"/>
    </location>
</feature>
<dbReference type="Pfam" id="PF07690">
    <property type="entry name" value="MFS_1"/>
    <property type="match status" value="1"/>
</dbReference>
<feature type="transmembrane region" description="Helical" evidence="3">
    <location>
        <begin position="184"/>
        <end position="205"/>
    </location>
</feature>
<dbReference type="OrthoDB" id="6499973at2759"/>
<gene>
    <name evidence="5" type="ORF">DAEQUDRAFT_812666</name>
</gene>
<feature type="transmembrane region" description="Helical" evidence="3">
    <location>
        <begin position="258"/>
        <end position="279"/>
    </location>
</feature>
<dbReference type="PANTHER" id="PTHR11360">
    <property type="entry name" value="MONOCARBOXYLATE TRANSPORTER"/>
    <property type="match status" value="1"/>
</dbReference>
<keyword evidence="3" id="KW-0812">Transmembrane</keyword>
<comment type="similarity">
    <text evidence="2">Belongs to the major facilitator superfamily. Monocarboxylate porter (TC 2.A.1.13) family.</text>
</comment>
<dbReference type="GO" id="GO:0016020">
    <property type="term" value="C:membrane"/>
    <property type="evidence" value="ECO:0007669"/>
    <property type="project" value="UniProtKB-SubCell"/>
</dbReference>
<evidence type="ECO:0000256" key="3">
    <source>
        <dbReference type="SAM" id="Phobius"/>
    </source>
</evidence>
<dbReference type="SUPFAM" id="SSF103473">
    <property type="entry name" value="MFS general substrate transporter"/>
    <property type="match status" value="1"/>
</dbReference>
<feature type="transmembrane region" description="Helical" evidence="3">
    <location>
        <begin position="430"/>
        <end position="451"/>
    </location>
</feature>
<dbReference type="GO" id="GO:0022857">
    <property type="term" value="F:transmembrane transporter activity"/>
    <property type="evidence" value="ECO:0007669"/>
    <property type="project" value="InterPro"/>
</dbReference>
<dbReference type="Proteomes" id="UP000076727">
    <property type="component" value="Unassembled WGS sequence"/>
</dbReference>
<feature type="transmembrane region" description="Helical" evidence="3">
    <location>
        <begin position="96"/>
        <end position="115"/>
    </location>
</feature>
<evidence type="ECO:0000256" key="1">
    <source>
        <dbReference type="ARBA" id="ARBA00004141"/>
    </source>
</evidence>
<reference evidence="5 6" key="1">
    <citation type="journal article" date="2016" name="Mol. Biol. Evol.">
        <title>Comparative Genomics of Early-Diverging Mushroom-Forming Fungi Provides Insights into the Origins of Lignocellulose Decay Capabilities.</title>
        <authorList>
            <person name="Nagy L.G."/>
            <person name="Riley R."/>
            <person name="Tritt A."/>
            <person name="Adam C."/>
            <person name="Daum C."/>
            <person name="Floudas D."/>
            <person name="Sun H."/>
            <person name="Yadav J.S."/>
            <person name="Pangilinan J."/>
            <person name="Larsson K.H."/>
            <person name="Matsuura K."/>
            <person name="Barry K."/>
            <person name="Labutti K."/>
            <person name="Kuo R."/>
            <person name="Ohm R.A."/>
            <person name="Bhattacharya S.S."/>
            <person name="Shirouzu T."/>
            <person name="Yoshinaga Y."/>
            <person name="Martin F.M."/>
            <person name="Grigoriev I.V."/>
            <person name="Hibbett D.S."/>
        </authorList>
    </citation>
    <scope>NUCLEOTIDE SEQUENCE [LARGE SCALE GENOMIC DNA]</scope>
    <source>
        <strain evidence="5 6">L-15889</strain>
    </source>
</reference>
<evidence type="ECO:0000313" key="6">
    <source>
        <dbReference type="Proteomes" id="UP000076727"/>
    </source>
</evidence>
<proteinExistence type="inferred from homology"/>
<name>A0A165P022_9APHY</name>
<evidence type="ECO:0000313" key="5">
    <source>
        <dbReference type="EMBL" id="KZT67592.1"/>
    </source>
</evidence>
<dbReference type="InterPro" id="IPR050327">
    <property type="entry name" value="Proton-linked_MCT"/>
</dbReference>
<feature type="transmembrane region" description="Helical" evidence="3">
    <location>
        <begin position="122"/>
        <end position="143"/>
    </location>
</feature>
<dbReference type="InterPro" id="IPR036259">
    <property type="entry name" value="MFS_trans_sf"/>
</dbReference>
<protein>
    <submittedName>
        <fullName evidence="5">MFS general substrate transporter</fullName>
    </submittedName>
</protein>
<sequence>MTDAGAFKPASLDDRTTAQSVQLEQLDSAKALTDEKTGGEAQFLVPEYDIPDGGLRAWGAILGGWLISFCTFGYASSFGIYQDYYVLAGASTSSNISWIGSLQLFFLFFLGLPAGRLFDAGYFRALTVGGSVLYLFCLFMLSLADPTKYYQILLAQGFGMGLGGGFMLVPALSLQGHYWKKRRGMALGLVLTGSGCGGIIYPIMLNHLFNGSTGFHWGVRASGFLTLGLLVLAQLVMHTRLPSAKDRPPQPKPNILAVLADPPFAFSLLGGFLIVWGMFMPYFYLQLWVNVHGLSSTLAFYTACLFALLIAILNAASIFGRIIPNILADRYGQFNVAVPVSFITGALIFVMFGATSTGAVIVFTILYGFFSGSYIALVPGTLAIMAKDTNEIGIRIGLGYFATSFAMLTGTPIDGALVGHGTVLHWSKPIVFSAVVMIAGAGFLFIGRQVFVKVKGTQWT</sequence>